<evidence type="ECO:0000259" key="14">
    <source>
        <dbReference type="Pfam" id="PF07522"/>
    </source>
</evidence>
<feature type="region of interest" description="Disordered" evidence="13">
    <location>
        <begin position="427"/>
        <end position="449"/>
    </location>
</feature>
<comment type="similarity">
    <text evidence="2">Belongs to the DNA repair metallo-beta-lactamase (DRMBL) family.</text>
</comment>
<evidence type="ECO:0000256" key="2">
    <source>
        <dbReference type="ARBA" id="ARBA00010304"/>
    </source>
</evidence>
<evidence type="ECO:0000256" key="13">
    <source>
        <dbReference type="SAM" id="MobiDB-lite"/>
    </source>
</evidence>
<name>A0AA88Y9M6_PINIB</name>
<organism evidence="15 16">
    <name type="scientific">Pinctada imbricata</name>
    <name type="common">Atlantic pearl-oyster</name>
    <name type="synonym">Pinctada martensii</name>
    <dbReference type="NCBI Taxonomy" id="66713"/>
    <lineage>
        <taxon>Eukaryota</taxon>
        <taxon>Metazoa</taxon>
        <taxon>Spiralia</taxon>
        <taxon>Lophotrochozoa</taxon>
        <taxon>Mollusca</taxon>
        <taxon>Bivalvia</taxon>
        <taxon>Autobranchia</taxon>
        <taxon>Pteriomorphia</taxon>
        <taxon>Pterioida</taxon>
        <taxon>Pterioidea</taxon>
        <taxon>Pteriidae</taxon>
        <taxon>Pinctada</taxon>
    </lineage>
</organism>
<sequence length="512" mass="58442">MLEYQNISIDRFDGINLKSTAFFLSHCHEDHTAGLKDDAFEERLKSRNDIFLYCSDVTQILLGASPKYQHLHKYIRVLPVDKPTVVPVPEADSAKTQDVTVTLIHAGHCPGSVMFLYEGAEGRALYTGDFRWESDKISQISALHQDGRYVDIPDILYTGDFRWESDKMSQISALNQDGRDVDILFFTRMTATRISQISSLYQDSSCVDILDACQLCIRRKDSIYIPPRMECLSVVCSLVSEWLGKDDKNVVHIISKTNYGHEPLFKEVAEHTGHKVHVSLAKCKIYRQIYGLKDTFTQDPEKTRVHACHRERDSTSFGGLPCRDQPSRNHVMRILPSTMFFTMKMRLQQKDVVIFKNGLHRVCYSFHSSLLEVRDLVTYLSPERVRPNVKPLPDKDLSTVQRRLNEFLKMKNSAKVRLEMDSQRPLGLLRPSKIHKPKPRNVSVSSDSEELDFGTQSFDSVRKIKYAKSTPVGAIKEQSSEDENSSYTGSQREDSEISDLCVDNDNGGDDDR</sequence>
<comment type="caution">
    <text evidence="15">The sequence shown here is derived from an EMBL/GenBank/DDBJ whole genome shotgun (WGS) entry which is preliminary data.</text>
</comment>
<reference evidence="15" key="1">
    <citation type="submission" date="2019-08" db="EMBL/GenBank/DDBJ databases">
        <title>The improved chromosome-level genome for the pearl oyster Pinctada fucata martensii using PacBio sequencing and Hi-C.</title>
        <authorList>
            <person name="Zheng Z."/>
        </authorList>
    </citation>
    <scope>NUCLEOTIDE SEQUENCE</scope>
    <source>
        <strain evidence="15">ZZ-2019</strain>
        <tissue evidence="15">Adductor muscle</tissue>
    </source>
</reference>
<keyword evidence="5" id="KW-0227">DNA damage</keyword>
<gene>
    <name evidence="15" type="ORF">FSP39_000859</name>
</gene>
<evidence type="ECO:0000256" key="12">
    <source>
        <dbReference type="ARBA" id="ARBA00042677"/>
    </source>
</evidence>
<evidence type="ECO:0000256" key="9">
    <source>
        <dbReference type="ARBA" id="ARBA00023204"/>
    </source>
</evidence>
<dbReference type="Proteomes" id="UP001186944">
    <property type="component" value="Unassembled WGS sequence"/>
</dbReference>
<evidence type="ECO:0000313" key="15">
    <source>
        <dbReference type="EMBL" id="KAK3101089.1"/>
    </source>
</evidence>
<dbReference type="Pfam" id="PF07522">
    <property type="entry name" value="DRMBL"/>
    <property type="match status" value="1"/>
</dbReference>
<evidence type="ECO:0000313" key="16">
    <source>
        <dbReference type="Proteomes" id="UP001186944"/>
    </source>
</evidence>
<evidence type="ECO:0000256" key="5">
    <source>
        <dbReference type="ARBA" id="ARBA00022763"/>
    </source>
</evidence>
<keyword evidence="16" id="KW-1185">Reference proteome</keyword>
<dbReference type="GO" id="GO:0006303">
    <property type="term" value="P:double-strand break repair via nonhomologous end joining"/>
    <property type="evidence" value="ECO:0007669"/>
    <property type="project" value="TreeGrafter"/>
</dbReference>
<evidence type="ECO:0000256" key="11">
    <source>
        <dbReference type="ARBA" id="ARBA00039759"/>
    </source>
</evidence>
<keyword evidence="7" id="KW-0269">Exonuclease</keyword>
<dbReference type="SUPFAM" id="SSF56281">
    <property type="entry name" value="Metallo-hydrolase/oxidoreductase"/>
    <property type="match status" value="1"/>
</dbReference>
<comment type="subcellular location">
    <subcellularLocation>
        <location evidence="1">Nucleus</location>
    </subcellularLocation>
</comment>
<evidence type="ECO:0000256" key="10">
    <source>
        <dbReference type="ARBA" id="ARBA00023242"/>
    </source>
</evidence>
<dbReference type="GO" id="GO:0004519">
    <property type="term" value="F:endonuclease activity"/>
    <property type="evidence" value="ECO:0007669"/>
    <property type="project" value="UniProtKB-KW"/>
</dbReference>
<dbReference type="GO" id="GO:0005634">
    <property type="term" value="C:nucleus"/>
    <property type="evidence" value="ECO:0007669"/>
    <property type="project" value="UniProtKB-SubCell"/>
</dbReference>
<feature type="domain" description="DNA repair metallo-beta-lactamase" evidence="14">
    <location>
        <begin position="293"/>
        <end position="391"/>
    </location>
</feature>
<evidence type="ECO:0000256" key="3">
    <source>
        <dbReference type="ARBA" id="ARBA00022722"/>
    </source>
</evidence>
<dbReference type="GO" id="GO:0035312">
    <property type="term" value="F:5'-3' DNA exonuclease activity"/>
    <property type="evidence" value="ECO:0007669"/>
    <property type="project" value="TreeGrafter"/>
</dbReference>
<keyword evidence="8" id="KW-0233">DNA recombination</keyword>
<dbReference type="GO" id="GO:0006310">
    <property type="term" value="P:DNA recombination"/>
    <property type="evidence" value="ECO:0007669"/>
    <property type="project" value="UniProtKB-KW"/>
</dbReference>
<evidence type="ECO:0000256" key="4">
    <source>
        <dbReference type="ARBA" id="ARBA00022759"/>
    </source>
</evidence>
<evidence type="ECO:0000256" key="1">
    <source>
        <dbReference type="ARBA" id="ARBA00004123"/>
    </source>
</evidence>
<protein>
    <recommendedName>
        <fullName evidence="11">Protein artemis</fullName>
    </recommendedName>
    <alternativeName>
        <fullName evidence="12">DNA cross-link repair 1C protein</fullName>
    </alternativeName>
</protein>
<accession>A0AA88Y9M6</accession>
<evidence type="ECO:0000256" key="6">
    <source>
        <dbReference type="ARBA" id="ARBA00022801"/>
    </source>
</evidence>
<dbReference type="PANTHER" id="PTHR23240">
    <property type="entry name" value="DNA CROSS-LINK REPAIR PROTEIN PSO2/SNM1-RELATED"/>
    <property type="match status" value="1"/>
</dbReference>
<evidence type="ECO:0000256" key="8">
    <source>
        <dbReference type="ARBA" id="ARBA00023172"/>
    </source>
</evidence>
<proteinExistence type="inferred from homology"/>
<dbReference type="GO" id="GO:0000723">
    <property type="term" value="P:telomere maintenance"/>
    <property type="evidence" value="ECO:0007669"/>
    <property type="project" value="TreeGrafter"/>
</dbReference>
<keyword evidence="10" id="KW-0539">Nucleus</keyword>
<keyword evidence="6" id="KW-0378">Hydrolase</keyword>
<dbReference type="AlphaFoldDB" id="A0AA88Y9M6"/>
<dbReference type="Gene3D" id="3.60.15.10">
    <property type="entry name" value="Ribonuclease Z/Hydroxyacylglutathione hydrolase-like"/>
    <property type="match status" value="1"/>
</dbReference>
<keyword evidence="4" id="KW-0255">Endonuclease</keyword>
<dbReference type="InterPro" id="IPR036866">
    <property type="entry name" value="RibonucZ/Hydroxyglut_hydro"/>
</dbReference>
<keyword evidence="3" id="KW-0540">Nuclease</keyword>
<dbReference type="GO" id="GO:0003684">
    <property type="term" value="F:damaged DNA binding"/>
    <property type="evidence" value="ECO:0007669"/>
    <property type="project" value="TreeGrafter"/>
</dbReference>
<dbReference type="Gene3D" id="3.40.50.12650">
    <property type="match status" value="1"/>
</dbReference>
<keyword evidence="9" id="KW-0234">DNA repair</keyword>
<dbReference type="EMBL" id="VSWD01000005">
    <property type="protein sequence ID" value="KAK3101089.1"/>
    <property type="molecule type" value="Genomic_DNA"/>
</dbReference>
<evidence type="ECO:0000256" key="7">
    <source>
        <dbReference type="ARBA" id="ARBA00022839"/>
    </source>
</evidence>
<dbReference type="PANTHER" id="PTHR23240:SF8">
    <property type="entry name" value="PROTEIN ARTEMIS"/>
    <property type="match status" value="1"/>
</dbReference>
<feature type="region of interest" description="Disordered" evidence="13">
    <location>
        <begin position="469"/>
        <end position="512"/>
    </location>
</feature>
<dbReference type="Pfam" id="PF23023">
    <property type="entry name" value="Anti-Pycsar_Apyc1"/>
    <property type="match status" value="1"/>
</dbReference>
<dbReference type="InterPro" id="IPR011084">
    <property type="entry name" value="DRMBL"/>
</dbReference>
<dbReference type="GO" id="GO:0036297">
    <property type="term" value="P:interstrand cross-link repair"/>
    <property type="evidence" value="ECO:0007669"/>
    <property type="project" value="TreeGrafter"/>
</dbReference>